<feature type="compositionally biased region" description="Basic and acidic residues" evidence="6">
    <location>
        <begin position="12"/>
        <end position="27"/>
    </location>
</feature>
<protein>
    <submittedName>
        <fullName evidence="8">Nitroreductase family protein</fullName>
    </submittedName>
</protein>
<keyword evidence="9" id="KW-1185">Reference proteome</keyword>
<keyword evidence="3" id="KW-0285">Flavoprotein</keyword>
<evidence type="ECO:0000256" key="1">
    <source>
        <dbReference type="ARBA" id="ARBA00001917"/>
    </source>
</evidence>
<comment type="caution">
    <text evidence="8">The sequence shown here is derived from an EMBL/GenBank/DDBJ whole genome shotgun (WGS) entry which is preliminary data.</text>
</comment>
<evidence type="ECO:0000256" key="5">
    <source>
        <dbReference type="ARBA" id="ARBA00023002"/>
    </source>
</evidence>
<dbReference type="AlphaFoldDB" id="A0A842JJT5"/>
<dbReference type="InterPro" id="IPR000415">
    <property type="entry name" value="Nitroreductase-like"/>
</dbReference>
<dbReference type="RefSeq" id="WP_185905209.1">
    <property type="nucleotide sequence ID" value="NZ_JACMSE010000005.1"/>
</dbReference>
<dbReference type="Gene3D" id="3.40.109.10">
    <property type="entry name" value="NADH Oxidase"/>
    <property type="match status" value="1"/>
</dbReference>
<feature type="domain" description="Putative nitroreductase TM1586" evidence="7">
    <location>
        <begin position="42"/>
        <end position="255"/>
    </location>
</feature>
<gene>
    <name evidence="8" type="ORF">H7313_08375</name>
</gene>
<comment type="cofactor">
    <cofactor evidence="1">
        <name>FMN</name>
        <dbReference type="ChEBI" id="CHEBI:58210"/>
    </cofactor>
</comment>
<dbReference type="Pfam" id="PF14512">
    <property type="entry name" value="TM1586_NiRdase"/>
    <property type="match status" value="1"/>
</dbReference>
<feature type="region of interest" description="Disordered" evidence="6">
    <location>
        <begin position="1"/>
        <end position="30"/>
    </location>
</feature>
<dbReference type="InterPro" id="IPR029478">
    <property type="entry name" value="TM1586_NiRdase"/>
</dbReference>
<reference evidence="8 9" key="1">
    <citation type="submission" date="2020-08" db="EMBL/GenBank/DDBJ databases">
        <authorList>
            <person name="Liu C."/>
            <person name="Sun Q."/>
        </authorList>
    </citation>
    <scope>NUCLEOTIDE SEQUENCE [LARGE SCALE GENOMIC DNA]</scope>
    <source>
        <strain evidence="8 9">N22</strain>
    </source>
</reference>
<dbReference type="PANTHER" id="PTHR43673:SF2">
    <property type="entry name" value="NITROREDUCTASE"/>
    <property type="match status" value="1"/>
</dbReference>
<dbReference type="Gene3D" id="3.40.109.30">
    <property type="entry name" value="putative nitroreductase (tm1586), domain 2"/>
    <property type="match status" value="1"/>
</dbReference>
<evidence type="ECO:0000256" key="2">
    <source>
        <dbReference type="ARBA" id="ARBA00007118"/>
    </source>
</evidence>
<accession>A0A842JJT5</accession>
<dbReference type="SUPFAM" id="SSF55469">
    <property type="entry name" value="FMN-dependent nitroreductase-like"/>
    <property type="match status" value="1"/>
</dbReference>
<evidence type="ECO:0000256" key="4">
    <source>
        <dbReference type="ARBA" id="ARBA00022643"/>
    </source>
</evidence>
<dbReference type="Proteomes" id="UP000587396">
    <property type="component" value="Unassembled WGS sequence"/>
</dbReference>
<comment type="similarity">
    <text evidence="2">Belongs to the nitroreductase family.</text>
</comment>
<name>A0A842JJT5_9ACTN</name>
<sequence>MDASESRAAGESTRENETPHGTEDALQRETTSAVEDIAVCSLEEALERRHSVRSYSDRRIEGPTLTALQAEIDACNREGNLRIQLALDEPRAFDSSVMARYGSFRNVRNYVALVGKKADDLDERVGYYGERIVLAAQRLGLNTCWVALTFSKRHVRRLVGPDEKLVCVLSIGYGDTQGKPRKSKALEDVCAASGPLPAWFERGVRAALLAPTAMNQQKFRFELQPDGTTVRATTSGGAYTAVDLGIAKYHFEIGSGTRDSAPN</sequence>
<evidence type="ECO:0000256" key="6">
    <source>
        <dbReference type="SAM" id="MobiDB-lite"/>
    </source>
</evidence>
<evidence type="ECO:0000313" key="9">
    <source>
        <dbReference type="Proteomes" id="UP000587396"/>
    </source>
</evidence>
<evidence type="ECO:0000256" key="3">
    <source>
        <dbReference type="ARBA" id="ARBA00022630"/>
    </source>
</evidence>
<dbReference type="EMBL" id="JACMSE010000005">
    <property type="protein sequence ID" value="MBC2889360.1"/>
    <property type="molecule type" value="Genomic_DNA"/>
</dbReference>
<dbReference type="PANTHER" id="PTHR43673">
    <property type="entry name" value="NAD(P)H NITROREDUCTASE YDGI-RELATED"/>
    <property type="match status" value="1"/>
</dbReference>
<proteinExistence type="inferred from homology"/>
<keyword evidence="5" id="KW-0560">Oxidoreductase</keyword>
<evidence type="ECO:0000313" key="8">
    <source>
        <dbReference type="EMBL" id="MBC2889360.1"/>
    </source>
</evidence>
<keyword evidence="4" id="KW-0288">FMN</keyword>
<organism evidence="8 9">
    <name type="scientific">Gordonibacter massiliensis</name>
    <name type="common">ex Traore et al. 2017</name>
    <dbReference type="NCBI Taxonomy" id="1841863"/>
    <lineage>
        <taxon>Bacteria</taxon>
        <taxon>Bacillati</taxon>
        <taxon>Actinomycetota</taxon>
        <taxon>Coriobacteriia</taxon>
        <taxon>Eggerthellales</taxon>
        <taxon>Eggerthellaceae</taxon>
        <taxon>Gordonibacter</taxon>
    </lineage>
</organism>
<dbReference type="GO" id="GO:0016491">
    <property type="term" value="F:oxidoreductase activity"/>
    <property type="evidence" value="ECO:0007669"/>
    <property type="project" value="UniProtKB-KW"/>
</dbReference>
<evidence type="ECO:0000259" key="7">
    <source>
        <dbReference type="Pfam" id="PF14512"/>
    </source>
</evidence>